<dbReference type="InterPro" id="IPR000792">
    <property type="entry name" value="Tscrpt_reg_LuxR_C"/>
</dbReference>
<dbReference type="PROSITE" id="PS00622">
    <property type="entry name" value="HTH_LUXR_1"/>
    <property type="match status" value="1"/>
</dbReference>
<dbReference type="InterPro" id="IPR059106">
    <property type="entry name" value="WHD_MalT"/>
</dbReference>
<keyword evidence="3" id="KW-0804">Transcription</keyword>
<dbReference type="Pfam" id="PF25873">
    <property type="entry name" value="WHD_MalT"/>
    <property type="match status" value="1"/>
</dbReference>
<reference evidence="6" key="1">
    <citation type="journal article" date="2019" name="Int. J. Syst. Evol. Microbiol.">
        <title>The Global Catalogue of Microorganisms (GCM) 10K type strain sequencing project: providing services to taxonomists for standard genome sequencing and annotation.</title>
        <authorList>
            <consortium name="The Broad Institute Genomics Platform"/>
            <consortium name="The Broad Institute Genome Sequencing Center for Infectious Disease"/>
            <person name="Wu L."/>
            <person name="Ma J."/>
        </authorList>
    </citation>
    <scope>NUCLEOTIDE SEQUENCE [LARGE SCALE GENOMIC DNA]</scope>
    <source>
        <strain evidence="6">CCUG 61485</strain>
    </source>
</reference>
<comment type="caution">
    <text evidence="5">The sequence shown here is derived from an EMBL/GenBank/DDBJ whole genome shotgun (WGS) entry which is preliminary data.</text>
</comment>
<evidence type="ECO:0000259" key="4">
    <source>
        <dbReference type="PROSITE" id="PS50043"/>
    </source>
</evidence>
<organism evidence="5 6">
    <name type="scientific">Namhaeicola litoreus</name>
    <dbReference type="NCBI Taxonomy" id="1052145"/>
    <lineage>
        <taxon>Bacteria</taxon>
        <taxon>Pseudomonadati</taxon>
        <taxon>Bacteroidota</taxon>
        <taxon>Flavobacteriia</taxon>
        <taxon>Flavobacteriales</taxon>
        <taxon>Flavobacteriaceae</taxon>
        <taxon>Namhaeicola</taxon>
    </lineage>
</organism>
<keyword evidence="2" id="KW-0238">DNA-binding</keyword>
<dbReference type="SMART" id="SM00421">
    <property type="entry name" value="HTH_LUXR"/>
    <property type="match status" value="1"/>
</dbReference>
<dbReference type="Gene3D" id="3.40.50.300">
    <property type="entry name" value="P-loop containing nucleotide triphosphate hydrolases"/>
    <property type="match status" value="1"/>
</dbReference>
<evidence type="ECO:0000313" key="5">
    <source>
        <dbReference type="EMBL" id="MFD1315150.1"/>
    </source>
</evidence>
<name>A0ABW3Y109_9FLAO</name>
<keyword evidence="6" id="KW-1185">Reference proteome</keyword>
<dbReference type="Gene3D" id="1.10.10.10">
    <property type="entry name" value="Winged helix-like DNA-binding domain superfamily/Winged helix DNA-binding domain"/>
    <property type="match status" value="1"/>
</dbReference>
<dbReference type="InterPro" id="IPR036388">
    <property type="entry name" value="WH-like_DNA-bd_sf"/>
</dbReference>
<dbReference type="CDD" id="cd06170">
    <property type="entry name" value="LuxR_C_like"/>
    <property type="match status" value="1"/>
</dbReference>
<dbReference type="PANTHER" id="PTHR44688:SF16">
    <property type="entry name" value="DNA-BINDING TRANSCRIPTIONAL ACTIVATOR DEVR_DOSR"/>
    <property type="match status" value="1"/>
</dbReference>
<dbReference type="InterPro" id="IPR027417">
    <property type="entry name" value="P-loop_NTPase"/>
</dbReference>
<evidence type="ECO:0000256" key="1">
    <source>
        <dbReference type="ARBA" id="ARBA00023015"/>
    </source>
</evidence>
<dbReference type="Gene3D" id="1.25.40.10">
    <property type="entry name" value="Tetratricopeptide repeat domain"/>
    <property type="match status" value="1"/>
</dbReference>
<sequence>MLYTKLNRPKISQELLPRPHLIQKFTEKSFLPFILVSAPAGFGKSVLVSQWLENHPKQYAWLSLEESMNDSQTFISYFVEMLKKFEALDLQKLKKIEQDYTFLSWQAIIDTVINTLNQLELQTSLILDDYHLITNPEIHALMEALISENMNHLQMIIITRFDPPFLLRELGLYHKLMEIRMRDLRFKEHEIAELLAIEKDSRFSAVEIKELSSKTEGWILAIKMIIMAKSISEIGTKEESTGILTKDLDRLISHISENFEPNFLRQIQLCALCEQFNAALIDSICAFAFPDSCKSDIFLAKLKDLDFFIIPTESEGSWYRFHHLVGQILTRDLRKNEPNLMIALYIHISKWFSTQGFVDKAIRYAMKAENYALACEAIIKHRASVLDKGQWWVVQRWLYKIPRQIRNTNVDILLTELLVCEETWNIEDFFSILETLKTIGIENSSDENISQYLFHLGYFFTFVKPEPKKAVESLQRSIALCHDDNFMFGSRRDLILACSRQMLGQTEMALRSLEEMREKSEPSSNKYIRATQGKAFVHLLSGNLESVNNEAKKLQFLVRDSDLLLPKAWSLYFQGNVAFQSYHEYEVMRLLKGALSFEDMINLRVYFDTLAGLIIFSSLKGDEKAAESYLSQMNMAATKLKDTKFQNYYHSVQARVNWHQGQGDKELSWAKTDWVKQHPSSYLFLIDVPEMTKLRILVSHSSRVQVEEVISVLNEVEALLESVHNHYQLIDVFLLKAMGFMRLRRKKIAAKWLEKALFIADKKEMARPVLEAALVMPTLFSILEHTTPYRILNSINIDFTAQRSTNGAVVNSLELSMREQEIIRLISRGLRNKEVADQLNISILTVKKHLYNIYRKLDVPNRTTMVNKILNEDIFIL</sequence>
<protein>
    <submittedName>
        <fullName evidence="5">LuxR C-terminal-related transcriptional regulator</fullName>
    </submittedName>
</protein>
<feature type="domain" description="HTH luxR-type" evidence="4">
    <location>
        <begin position="808"/>
        <end position="873"/>
    </location>
</feature>
<dbReference type="InterPro" id="IPR016032">
    <property type="entry name" value="Sig_transdc_resp-reg_C-effctor"/>
</dbReference>
<dbReference type="PRINTS" id="PR00038">
    <property type="entry name" value="HTHLUXR"/>
</dbReference>
<dbReference type="PROSITE" id="PS50043">
    <property type="entry name" value="HTH_LUXR_2"/>
    <property type="match status" value="1"/>
</dbReference>
<gene>
    <name evidence="5" type="ORF">ACFQ39_05935</name>
</gene>
<proteinExistence type="predicted"/>
<accession>A0ABW3Y109</accession>
<evidence type="ECO:0000313" key="6">
    <source>
        <dbReference type="Proteomes" id="UP001597201"/>
    </source>
</evidence>
<dbReference type="SUPFAM" id="SSF46894">
    <property type="entry name" value="C-terminal effector domain of the bipartite response regulators"/>
    <property type="match status" value="1"/>
</dbReference>
<dbReference type="PANTHER" id="PTHR44688">
    <property type="entry name" value="DNA-BINDING TRANSCRIPTIONAL ACTIVATOR DEVR_DOSR"/>
    <property type="match status" value="1"/>
</dbReference>
<evidence type="ECO:0000256" key="3">
    <source>
        <dbReference type="ARBA" id="ARBA00023163"/>
    </source>
</evidence>
<dbReference type="EMBL" id="JBHTMY010000002">
    <property type="protein sequence ID" value="MFD1315150.1"/>
    <property type="molecule type" value="Genomic_DNA"/>
</dbReference>
<dbReference type="SUPFAM" id="SSF52540">
    <property type="entry name" value="P-loop containing nucleoside triphosphate hydrolases"/>
    <property type="match status" value="1"/>
</dbReference>
<dbReference type="RefSeq" id="WP_377177072.1">
    <property type="nucleotide sequence ID" value="NZ_JBHTMY010000002.1"/>
</dbReference>
<dbReference type="Pfam" id="PF00196">
    <property type="entry name" value="GerE"/>
    <property type="match status" value="1"/>
</dbReference>
<evidence type="ECO:0000256" key="2">
    <source>
        <dbReference type="ARBA" id="ARBA00023125"/>
    </source>
</evidence>
<dbReference type="InterPro" id="IPR011990">
    <property type="entry name" value="TPR-like_helical_dom_sf"/>
</dbReference>
<dbReference type="Proteomes" id="UP001597201">
    <property type="component" value="Unassembled WGS sequence"/>
</dbReference>
<keyword evidence="1" id="KW-0805">Transcription regulation</keyword>